<organism evidence="8 9">
    <name type="scientific">Vibrio celticus</name>
    <dbReference type="NCBI Taxonomy" id="446372"/>
    <lineage>
        <taxon>Bacteria</taxon>
        <taxon>Pseudomonadati</taxon>
        <taxon>Pseudomonadota</taxon>
        <taxon>Gammaproteobacteria</taxon>
        <taxon>Vibrionales</taxon>
        <taxon>Vibrionaceae</taxon>
        <taxon>Vibrio</taxon>
    </lineage>
</organism>
<dbReference type="GO" id="GO:0042840">
    <property type="term" value="P:D-glucuronate catabolic process"/>
    <property type="evidence" value="ECO:0007669"/>
    <property type="project" value="TreeGrafter"/>
</dbReference>
<keyword evidence="9" id="KW-1185">Reference proteome</keyword>
<dbReference type="AlphaFoldDB" id="A0A1C3JL38"/>
<dbReference type="PANTHER" id="PTHR30068:SF4">
    <property type="entry name" value="URONATE ISOMERASE"/>
    <property type="match status" value="1"/>
</dbReference>
<evidence type="ECO:0000256" key="7">
    <source>
        <dbReference type="HAMAP-Rule" id="MF_00675"/>
    </source>
</evidence>
<comment type="catalytic activity">
    <reaction evidence="7">
        <text>aldehydo-D-galacturonate = keto-D-tagaturonate</text>
        <dbReference type="Rhea" id="RHEA:27702"/>
        <dbReference type="ChEBI" id="CHEBI:12952"/>
        <dbReference type="ChEBI" id="CHEBI:17886"/>
    </reaction>
</comment>
<accession>A0A1C3JL38</accession>
<evidence type="ECO:0000256" key="3">
    <source>
        <dbReference type="ARBA" id="ARBA00008397"/>
    </source>
</evidence>
<evidence type="ECO:0000313" key="9">
    <source>
        <dbReference type="Proteomes" id="UP000092819"/>
    </source>
</evidence>
<comment type="catalytic activity">
    <reaction evidence="1 7">
        <text>D-glucuronate = D-fructuronate</text>
        <dbReference type="Rhea" id="RHEA:13049"/>
        <dbReference type="ChEBI" id="CHEBI:58720"/>
        <dbReference type="ChEBI" id="CHEBI:59863"/>
        <dbReference type="EC" id="5.3.1.12"/>
    </reaction>
</comment>
<gene>
    <name evidence="8" type="primary">uxaC_3</name>
    <name evidence="7" type="synonym">uxaC</name>
    <name evidence="8" type="ORF">VCE7224_04712</name>
</gene>
<dbReference type="UniPathway" id="UPA00246"/>
<dbReference type="PANTHER" id="PTHR30068">
    <property type="entry name" value="URONATE ISOMERASE"/>
    <property type="match status" value="1"/>
</dbReference>
<protein>
    <recommendedName>
        <fullName evidence="5 7">Uronate isomerase</fullName>
        <ecNumber evidence="4 7">5.3.1.12</ecNumber>
    </recommendedName>
    <alternativeName>
        <fullName evidence="7">Glucuronate isomerase</fullName>
    </alternativeName>
    <alternativeName>
        <fullName evidence="7">Uronic isomerase</fullName>
    </alternativeName>
</protein>
<dbReference type="InterPro" id="IPR032466">
    <property type="entry name" value="Metal_Hydrolase"/>
</dbReference>
<dbReference type="Gene3D" id="1.10.2020.10">
    <property type="entry name" value="uronate isomerase, domain 2, chain A"/>
    <property type="match status" value="1"/>
</dbReference>
<dbReference type="Gene3D" id="3.20.20.140">
    <property type="entry name" value="Metal-dependent hydrolases"/>
    <property type="match status" value="1"/>
</dbReference>
<name>A0A1C3JL38_9VIBR</name>
<dbReference type="InterPro" id="IPR003766">
    <property type="entry name" value="Uronate_isomerase"/>
</dbReference>
<dbReference type="NCBIfam" id="NF002794">
    <property type="entry name" value="PRK02925.1"/>
    <property type="match status" value="1"/>
</dbReference>
<keyword evidence="6 7" id="KW-0413">Isomerase</keyword>
<evidence type="ECO:0000256" key="2">
    <source>
        <dbReference type="ARBA" id="ARBA00004892"/>
    </source>
</evidence>
<evidence type="ECO:0000313" key="8">
    <source>
        <dbReference type="EMBL" id="SBT15886.1"/>
    </source>
</evidence>
<dbReference type="HAMAP" id="MF_00675">
    <property type="entry name" value="UxaC"/>
    <property type="match status" value="1"/>
</dbReference>
<dbReference type="SUPFAM" id="SSF51556">
    <property type="entry name" value="Metallo-dependent hydrolases"/>
    <property type="match status" value="1"/>
</dbReference>
<reference evidence="9" key="1">
    <citation type="submission" date="2016-06" db="EMBL/GenBank/DDBJ databases">
        <authorList>
            <person name="Rodrigo-Torres L."/>
            <person name="Arahal D.R."/>
        </authorList>
    </citation>
    <scope>NUCLEOTIDE SEQUENCE [LARGE SCALE GENOMIC DNA]</scope>
    <source>
        <strain evidence="9">CECT 7224</strain>
    </source>
</reference>
<sequence length="468" mass="53155">MAHCYVSEDFLLKTPLAEQLYHQHASTMPIIDYHSHLEAEDIYLNKSHENITQVWLASDHYIWRAMRSVGIDEHYITGSANDQDKFVKWCEAMPKLIGSPLYQWCHLELKKYFNIDVLICPENQEFLWNQCNEVIATQALTPQNVLKMNKVHTVCTTDDPTSSLEFHQKLANEPCSANVLPTFRFDGLINLSNLENYGHYLDRLSECVDYEIKNLASLKSAIRERIAFFDSVGCKISDVGLNDFQFTVSSEESVAASFELMRSGIPLLEEECLAIRSHLLVFLGQCFCEFGWSMQIHHGVLMNVNERRFETLGPATGFSVMDDAPLIRPLSKLLSQLDLANKLPNTILYSLNPKDTWPLASLIGAFQESGSASKIQLGAGWWFNDHKHGMIAQMTALANLGALGCFIGMLTDSRNILSMSRHDYFRRVLCDMLADWALSGDVPNNEALLSETIKNICFNNAQQYFDFH</sequence>
<dbReference type="Pfam" id="PF02614">
    <property type="entry name" value="UxaC"/>
    <property type="match status" value="1"/>
</dbReference>
<evidence type="ECO:0000256" key="4">
    <source>
        <dbReference type="ARBA" id="ARBA00012546"/>
    </source>
</evidence>
<proteinExistence type="inferred from homology"/>
<comment type="similarity">
    <text evidence="3 7">Belongs to the metallo-dependent hydrolases superfamily. Uronate isomerase family.</text>
</comment>
<evidence type="ECO:0000256" key="6">
    <source>
        <dbReference type="ARBA" id="ARBA00023235"/>
    </source>
</evidence>
<dbReference type="Proteomes" id="UP000092819">
    <property type="component" value="Unassembled WGS sequence"/>
</dbReference>
<comment type="pathway">
    <text evidence="2 7">Carbohydrate metabolism; pentose and glucuronate interconversion.</text>
</comment>
<dbReference type="EMBL" id="FLQZ01000195">
    <property type="protein sequence ID" value="SBT15886.1"/>
    <property type="molecule type" value="Genomic_DNA"/>
</dbReference>
<evidence type="ECO:0000256" key="5">
    <source>
        <dbReference type="ARBA" id="ARBA00020555"/>
    </source>
</evidence>
<dbReference type="GO" id="GO:0008880">
    <property type="term" value="F:glucuronate isomerase activity"/>
    <property type="evidence" value="ECO:0007669"/>
    <property type="project" value="UniProtKB-UniRule"/>
</dbReference>
<dbReference type="GO" id="GO:0019698">
    <property type="term" value="P:D-galacturonate catabolic process"/>
    <property type="evidence" value="ECO:0007669"/>
    <property type="project" value="TreeGrafter"/>
</dbReference>
<dbReference type="EC" id="5.3.1.12" evidence="4 7"/>
<evidence type="ECO:0000256" key="1">
    <source>
        <dbReference type="ARBA" id="ARBA00001165"/>
    </source>
</evidence>